<dbReference type="PANTHER" id="PTHR23402:SF1">
    <property type="entry name" value="PYROGLUTAMYL-PEPTIDASE I"/>
    <property type="match status" value="1"/>
</dbReference>
<comment type="subcellular location">
    <subcellularLocation>
        <location evidence="3 9">Cytoplasm</location>
    </subcellularLocation>
</comment>
<dbReference type="PROSITE" id="PS01334">
    <property type="entry name" value="PYRASE_CYS"/>
    <property type="match status" value="1"/>
</dbReference>
<evidence type="ECO:0000313" key="13">
    <source>
        <dbReference type="EMBL" id="KNB70920.1"/>
    </source>
</evidence>
<dbReference type="HAMAP" id="MF_00417">
    <property type="entry name" value="Pyrrolid_peptidase"/>
    <property type="match status" value="1"/>
</dbReference>
<dbReference type="EC" id="3.4.19.3" evidence="9"/>
<dbReference type="CDD" id="cd00501">
    <property type="entry name" value="Peptidase_C15"/>
    <property type="match status" value="1"/>
</dbReference>
<evidence type="ECO:0000256" key="7">
    <source>
        <dbReference type="ARBA" id="ARBA00022801"/>
    </source>
</evidence>
<evidence type="ECO:0000313" key="15">
    <source>
        <dbReference type="Proteomes" id="UP000319578"/>
    </source>
</evidence>
<evidence type="ECO:0000256" key="8">
    <source>
        <dbReference type="ARBA" id="ARBA00022807"/>
    </source>
</evidence>
<dbReference type="NCBIfam" id="NF009676">
    <property type="entry name" value="PRK13197.1"/>
    <property type="match status" value="1"/>
</dbReference>
<evidence type="ECO:0000256" key="5">
    <source>
        <dbReference type="ARBA" id="ARBA00022490"/>
    </source>
</evidence>
<reference evidence="13" key="2">
    <citation type="submission" date="2015-07" db="EMBL/GenBank/DDBJ databases">
        <title>MeaNS - Measles Nucleotide Surveillance Program.</title>
        <authorList>
            <person name="Tran T."/>
            <person name="Druce J."/>
        </authorList>
    </citation>
    <scope>NUCLEOTIDE SEQUENCE</scope>
    <source>
        <strain evidence="13">DSM 9887</strain>
    </source>
</reference>
<reference evidence="12 15" key="3">
    <citation type="submission" date="2019-06" db="EMBL/GenBank/DDBJ databases">
        <title>Whole genome shotgun sequence of Brevibacillus reuszeri NBRC 15719.</title>
        <authorList>
            <person name="Hosoyama A."/>
            <person name="Uohara A."/>
            <person name="Ohji S."/>
            <person name="Ichikawa N."/>
        </authorList>
    </citation>
    <scope>NUCLEOTIDE SEQUENCE [LARGE SCALE GENOMIC DNA]</scope>
    <source>
        <strain evidence="12 15">NBRC 15719</strain>
    </source>
</reference>
<evidence type="ECO:0000313" key="14">
    <source>
        <dbReference type="Proteomes" id="UP000036834"/>
    </source>
</evidence>
<keyword evidence="6 9" id="KW-0645">Protease</keyword>
<dbReference type="RefSeq" id="WP_049739951.1">
    <property type="nucleotide sequence ID" value="NZ_BJON01000002.1"/>
</dbReference>
<dbReference type="PRINTS" id="PR00706">
    <property type="entry name" value="PYROGLUPTASE"/>
</dbReference>
<proteinExistence type="inferred from homology"/>
<evidence type="ECO:0000256" key="10">
    <source>
        <dbReference type="PROSITE-ProRule" id="PRU10076"/>
    </source>
</evidence>
<evidence type="ECO:0000256" key="6">
    <source>
        <dbReference type="ARBA" id="ARBA00022670"/>
    </source>
</evidence>
<evidence type="ECO:0000256" key="4">
    <source>
        <dbReference type="ARBA" id="ARBA00006641"/>
    </source>
</evidence>
<dbReference type="InterPro" id="IPR033693">
    <property type="entry name" value="PGPEP1_Glu_AS"/>
</dbReference>
<dbReference type="PANTHER" id="PTHR23402">
    <property type="entry name" value="PROTEASE FAMILY C15 PYROGLUTAMYL-PEPTIDASE I-RELATED"/>
    <property type="match status" value="1"/>
</dbReference>
<name>A0A0K9YRV0_9BACL</name>
<dbReference type="FunFam" id="3.40.630.20:FF:000001">
    <property type="entry name" value="Pyrrolidone-carboxylate peptidase"/>
    <property type="match status" value="1"/>
</dbReference>
<dbReference type="Gene3D" id="3.40.630.20">
    <property type="entry name" value="Peptidase C15, pyroglutamyl peptidase I-like"/>
    <property type="match status" value="1"/>
</dbReference>
<feature type="active site" evidence="9 10">
    <location>
        <position position="80"/>
    </location>
</feature>
<evidence type="ECO:0000256" key="2">
    <source>
        <dbReference type="ARBA" id="ARBA00002280"/>
    </source>
</evidence>
<dbReference type="Pfam" id="PF01470">
    <property type="entry name" value="Peptidase_C15"/>
    <property type="match status" value="1"/>
</dbReference>
<dbReference type="InterPro" id="IPR016125">
    <property type="entry name" value="Peptidase_C15-like"/>
</dbReference>
<dbReference type="InterPro" id="IPR029762">
    <property type="entry name" value="PGP-I_bact-type"/>
</dbReference>
<dbReference type="STRING" id="54915.ADS79_18950"/>
<evidence type="ECO:0000256" key="11">
    <source>
        <dbReference type="PROSITE-ProRule" id="PRU10077"/>
    </source>
</evidence>
<dbReference type="EMBL" id="LGIQ01000009">
    <property type="protein sequence ID" value="KNB70920.1"/>
    <property type="molecule type" value="Genomic_DNA"/>
</dbReference>
<dbReference type="PIRSF" id="PIRSF015592">
    <property type="entry name" value="Prld-crbxl_pptds"/>
    <property type="match status" value="1"/>
</dbReference>
<evidence type="ECO:0000256" key="9">
    <source>
        <dbReference type="HAMAP-Rule" id="MF_00417"/>
    </source>
</evidence>
<dbReference type="NCBIfam" id="TIGR00504">
    <property type="entry name" value="pyro_pdase"/>
    <property type="match status" value="1"/>
</dbReference>
<dbReference type="OrthoDB" id="9779738at2"/>
<keyword evidence="5 9" id="KW-0963">Cytoplasm</keyword>
<keyword evidence="8 9" id="KW-0788">Thiol protease</keyword>
<dbReference type="GO" id="GO:0006508">
    <property type="term" value="P:proteolysis"/>
    <property type="evidence" value="ECO:0007669"/>
    <property type="project" value="UniProtKB-KW"/>
</dbReference>
<keyword evidence="15" id="KW-1185">Reference proteome</keyword>
<comment type="caution">
    <text evidence="13">The sequence shown here is derived from an EMBL/GenBank/DDBJ whole genome shotgun (WGS) entry which is preliminary data.</text>
</comment>
<comment type="similarity">
    <text evidence="4 9">Belongs to the peptidase C15 family.</text>
</comment>
<comment type="function">
    <text evidence="2 9">Removes 5-oxoproline from various penultimate amino acid residues except L-proline.</text>
</comment>
<dbReference type="Proteomes" id="UP000036834">
    <property type="component" value="Unassembled WGS sequence"/>
</dbReference>
<dbReference type="GO" id="GO:0016920">
    <property type="term" value="F:pyroglutamyl-peptidase activity"/>
    <property type="evidence" value="ECO:0007669"/>
    <property type="project" value="UniProtKB-UniRule"/>
</dbReference>
<keyword evidence="7 9" id="KW-0378">Hydrolase</keyword>
<dbReference type="SUPFAM" id="SSF53182">
    <property type="entry name" value="Pyrrolidone carboxyl peptidase (pyroglutamate aminopeptidase)"/>
    <property type="match status" value="1"/>
</dbReference>
<dbReference type="InterPro" id="IPR000816">
    <property type="entry name" value="Peptidase_C15"/>
</dbReference>
<dbReference type="PROSITE" id="PS01333">
    <property type="entry name" value="PYRASE_GLU"/>
    <property type="match status" value="1"/>
</dbReference>
<comment type="subunit">
    <text evidence="9">Homotetramer.</text>
</comment>
<gene>
    <name evidence="9 12" type="primary">pcp</name>
    <name evidence="13" type="ORF">ADS79_18950</name>
    <name evidence="12" type="ORF">BRE01_05530</name>
</gene>
<evidence type="ECO:0000313" key="12">
    <source>
        <dbReference type="EMBL" id="GED66851.1"/>
    </source>
</evidence>
<dbReference type="PATRIC" id="fig|54915.3.peg.2890"/>
<comment type="catalytic activity">
    <reaction evidence="1 9 10">
        <text>Release of an N-terminal pyroglutamyl group from a polypeptide, the second amino acid generally not being Pro.</text>
        <dbReference type="EC" id="3.4.19.3"/>
    </reaction>
</comment>
<dbReference type="EMBL" id="BJON01000002">
    <property type="protein sequence ID" value="GED66851.1"/>
    <property type="molecule type" value="Genomic_DNA"/>
</dbReference>
<dbReference type="AlphaFoldDB" id="A0A0K9YRV0"/>
<accession>A0A0K9YRV0</accession>
<dbReference type="GO" id="GO:0005829">
    <property type="term" value="C:cytosol"/>
    <property type="evidence" value="ECO:0007669"/>
    <property type="project" value="InterPro"/>
</dbReference>
<reference evidence="14" key="1">
    <citation type="submission" date="2015-07" db="EMBL/GenBank/DDBJ databases">
        <title>Genome sequencing project for genomic taxonomy and phylogenomics of Bacillus-like bacteria.</title>
        <authorList>
            <person name="Liu B."/>
            <person name="Wang J."/>
            <person name="Zhu Y."/>
            <person name="Liu G."/>
            <person name="Chen Q."/>
            <person name="Chen Z."/>
            <person name="Lan J."/>
            <person name="Che J."/>
            <person name="Ge C."/>
            <person name="Shi H."/>
            <person name="Pan Z."/>
            <person name="Liu X."/>
        </authorList>
    </citation>
    <scope>NUCLEOTIDE SEQUENCE [LARGE SCALE GENOMIC DNA]</scope>
    <source>
        <strain evidence="14">DSM 9887</strain>
    </source>
</reference>
<evidence type="ECO:0000256" key="3">
    <source>
        <dbReference type="ARBA" id="ARBA00004496"/>
    </source>
</evidence>
<sequence>MTTVLVTGFDPFGGESINPAWESVKELAKIESEQYKVEVRQIPTVFGKSIEKLYEAIEETKPDIVLCIGQAGGRGDLSIERVAINVNDARIADNEGNQPIDKAIVENGPVAYWSTLPIKSMVHDLQQQGIPASISQTAGTYVCNHLFYGLMHYVAEHQSSIRGGFIHIPYLPEQAARQSGQPSMALETIVKGLRLAIEAAISHEQDMVVSGGQIS</sequence>
<protein>
    <recommendedName>
        <fullName evidence="9">Pyrrolidone-carboxylate peptidase</fullName>
        <ecNumber evidence="9">3.4.19.3</ecNumber>
    </recommendedName>
    <alternativeName>
        <fullName evidence="9">5-oxoprolyl-peptidase</fullName>
    </alternativeName>
    <alternativeName>
        <fullName evidence="9">Pyroglutamyl-peptidase I</fullName>
        <shortName evidence="9">PGP-I</shortName>
        <shortName evidence="9">Pyrase</shortName>
    </alternativeName>
</protein>
<feature type="active site" evidence="9">
    <location>
        <position position="167"/>
    </location>
</feature>
<dbReference type="InterPro" id="IPR033694">
    <property type="entry name" value="PGPEP1_Cys_AS"/>
</dbReference>
<organism evidence="13 14">
    <name type="scientific">Brevibacillus reuszeri</name>
    <dbReference type="NCBI Taxonomy" id="54915"/>
    <lineage>
        <taxon>Bacteria</taxon>
        <taxon>Bacillati</taxon>
        <taxon>Bacillota</taxon>
        <taxon>Bacilli</taxon>
        <taxon>Bacillales</taxon>
        <taxon>Paenibacillaceae</taxon>
        <taxon>Brevibacillus</taxon>
    </lineage>
</organism>
<dbReference type="Proteomes" id="UP000319578">
    <property type="component" value="Unassembled WGS sequence"/>
</dbReference>
<dbReference type="InterPro" id="IPR036440">
    <property type="entry name" value="Peptidase_C15-like_sf"/>
</dbReference>
<feature type="active site" evidence="9 11">
    <location>
        <position position="143"/>
    </location>
</feature>
<evidence type="ECO:0000256" key="1">
    <source>
        <dbReference type="ARBA" id="ARBA00001770"/>
    </source>
</evidence>